<dbReference type="Proteomes" id="UP001446871">
    <property type="component" value="Unassembled WGS sequence"/>
</dbReference>
<evidence type="ECO:0000313" key="1">
    <source>
        <dbReference type="EMBL" id="KAK8057916.1"/>
    </source>
</evidence>
<sequence length="60" mass="6503">MDHTPPRTVYPREQTSLNAINSVFSHNEGVFGIQWTNDLFKILDVAADSGIAGLGSPFAV</sequence>
<dbReference type="EMBL" id="JAQQWM010000007">
    <property type="protein sequence ID" value="KAK8057916.1"/>
    <property type="molecule type" value="Genomic_DNA"/>
</dbReference>
<protein>
    <submittedName>
        <fullName evidence="1">Uncharacterized protein</fullName>
    </submittedName>
</protein>
<keyword evidence="2" id="KW-1185">Reference proteome</keyword>
<evidence type="ECO:0000313" key="2">
    <source>
        <dbReference type="Proteomes" id="UP001446871"/>
    </source>
</evidence>
<comment type="caution">
    <text evidence="1">The sequence shown here is derived from an EMBL/GenBank/DDBJ whole genome shotgun (WGS) entry which is preliminary data.</text>
</comment>
<name>A0ABR1UG87_9PEZI</name>
<accession>A0ABR1UG87</accession>
<organism evidence="1 2">
    <name type="scientific">Apiospora saccharicola</name>
    <dbReference type="NCBI Taxonomy" id="335842"/>
    <lineage>
        <taxon>Eukaryota</taxon>
        <taxon>Fungi</taxon>
        <taxon>Dikarya</taxon>
        <taxon>Ascomycota</taxon>
        <taxon>Pezizomycotina</taxon>
        <taxon>Sordariomycetes</taxon>
        <taxon>Xylariomycetidae</taxon>
        <taxon>Amphisphaeriales</taxon>
        <taxon>Apiosporaceae</taxon>
        <taxon>Apiospora</taxon>
    </lineage>
</organism>
<gene>
    <name evidence="1" type="ORF">PG996_011853</name>
</gene>
<proteinExistence type="predicted"/>
<reference evidence="1 2" key="1">
    <citation type="submission" date="2023-01" db="EMBL/GenBank/DDBJ databases">
        <title>Analysis of 21 Apiospora genomes using comparative genomics revels a genus with tremendous synthesis potential of carbohydrate active enzymes and secondary metabolites.</title>
        <authorList>
            <person name="Sorensen T."/>
        </authorList>
    </citation>
    <scope>NUCLEOTIDE SEQUENCE [LARGE SCALE GENOMIC DNA]</scope>
    <source>
        <strain evidence="1 2">CBS 83171</strain>
    </source>
</reference>